<sequence>MDSERPKNFIEEEKTERSEILPVSPEITPEKGESGEGEHCRARIEEIKRQLQSKEKTDITKVVDSSPLSISEGNIKLSVNADAVKSFLLAQGLSEEQASDLKIKFSKLHWSNKATRFFASFLLGRFREIFTRIESLKGDTLEIFTNNLDSVYDAGDAELIARDTIHHLVHFAQRKRGMSRFAHFFTRLPIIHGLSKYEKEARSFAKEADLENGPWANVIQFSSRRGQGSGRLKIKV</sequence>
<comment type="caution">
    <text evidence="2">The sequence shown here is derived from an EMBL/GenBank/DDBJ whole genome shotgun (WGS) entry which is preliminary data.</text>
</comment>
<name>A0A1F5S1W2_9BACT</name>
<reference evidence="2 3" key="1">
    <citation type="journal article" date="2016" name="Nat. Commun.">
        <title>Thousands of microbial genomes shed light on interconnected biogeochemical processes in an aquifer system.</title>
        <authorList>
            <person name="Anantharaman K."/>
            <person name="Brown C.T."/>
            <person name="Hug L.A."/>
            <person name="Sharon I."/>
            <person name="Castelle C.J."/>
            <person name="Probst A.J."/>
            <person name="Thomas B.C."/>
            <person name="Singh A."/>
            <person name="Wilkins M.J."/>
            <person name="Karaoz U."/>
            <person name="Brodie E.L."/>
            <person name="Williams K.H."/>
            <person name="Hubbard S.S."/>
            <person name="Banfield J.F."/>
        </authorList>
    </citation>
    <scope>NUCLEOTIDE SEQUENCE [LARGE SCALE GENOMIC DNA]</scope>
</reference>
<dbReference type="Proteomes" id="UP000177407">
    <property type="component" value="Unassembled WGS sequence"/>
</dbReference>
<protein>
    <submittedName>
        <fullName evidence="2">Uncharacterized protein</fullName>
    </submittedName>
</protein>
<gene>
    <name evidence="2" type="ORF">A2257_02820</name>
</gene>
<feature type="compositionally biased region" description="Basic and acidic residues" evidence="1">
    <location>
        <begin position="28"/>
        <end position="39"/>
    </location>
</feature>
<feature type="compositionally biased region" description="Basic and acidic residues" evidence="1">
    <location>
        <begin position="1"/>
        <end position="19"/>
    </location>
</feature>
<evidence type="ECO:0000256" key="1">
    <source>
        <dbReference type="SAM" id="MobiDB-lite"/>
    </source>
</evidence>
<dbReference type="EMBL" id="MFGA01000020">
    <property type="protein sequence ID" value="OGF20687.1"/>
    <property type="molecule type" value="Genomic_DNA"/>
</dbReference>
<evidence type="ECO:0000313" key="2">
    <source>
        <dbReference type="EMBL" id="OGF20687.1"/>
    </source>
</evidence>
<organism evidence="2 3">
    <name type="scientific">Candidatus Falkowbacteria bacterium RIFOXYA2_FULL_38_12</name>
    <dbReference type="NCBI Taxonomy" id="1797993"/>
    <lineage>
        <taxon>Bacteria</taxon>
        <taxon>Candidatus Falkowiibacteriota</taxon>
    </lineage>
</organism>
<accession>A0A1F5S1W2</accession>
<feature type="region of interest" description="Disordered" evidence="1">
    <location>
        <begin position="1"/>
        <end position="39"/>
    </location>
</feature>
<evidence type="ECO:0000313" key="3">
    <source>
        <dbReference type="Proteomes" id="UP000177407"/>
    </source>
</evidence>
<proteinExistence type="predicted"/>
<dbReference type="AlphaFoldDB" id="A0A1F5S1W2"/>